<reference evidence="1" key="1">
    <citation type="submission" date="2018-05" db="EMBL/GenBank/DDBJ databases">
        <authorList>
            <person name="Lanie J.A."/>
            <person name="Ng W.-L."/>
            <person name="Kazmierczak K.M."/>
            <person name="Andrzejewski T.M."/>
            <person name="Davidsen T.M."/>
            <person name="Wayne K.J."/>
            <person name="Tettelin H."/>
            <person name="Glass J.I."/>
            <person name="Rusch D."/>
            <person name="Podicherti R."/>
            <person name="Tsui H.-C.T."/>
            <person name="Winkler M.E."/>
        </authorList>
    </citation>
    <scope>NUCLEOTIDE SEQUENCE</scope>
</reference>
<name>A0A382TN86_9ZZZZ</name>
<protein>
    <submittedName>
        <fullName evidence="1">Uncharacterized protein</fullName>
    </submittedName>
</protein>
<dbReference type="AlphaFoldDB" id="A0A382TN86"/>
<feature type="non-terminal residue" evidence="1">
    <location>
        <position position="1"/>
    </location>
</feature>
<gene>
    <name evidence="1" type="ORF">METZ01_LOCUS376400</name>
</gene>
<proteinExistence type="predicted"/>
<evidence type="ECO:0000313" key="1">
    <source>
        <dbReference type="EMBL" id="SVD23546.1"/>
    </source>
</evidence>
<dbReference type="EMBL" id="UINC01137919">
    <property type="protein sequence ID" value="SVD23546.1"/>
    <property type="molecule type" value="Genomic_DNA"/>
</dbReference>
<organism evidence="1">
    <name type="scientific">marine metagenome</name>
    <dbReference type="NCBI Taxonomy" id="408172"/>
    <lineage>
        <taxon>unclassified sequences</taxon>
        <taxon>metagenomes</taxon>
        <taxon>ecological metagenomes</taxon>
    </lineage>
</organism>
<accession>A0A382TN86</accession>
<sequence>DTFKDKYFSIEGLDKWELFKVVKRWYEQMNERSQDSVLD</sequence>